<feature type="transmembrane region" description="Helical" evidence="7">
    <location>
        <begin position="383"/>
        <end position="405"/>
    </location>
</feature>
<accession>A0A0B3W924</accession>
<comment type="similarity">
    <text evidence="2">Belongs to the peptide transporter carbon starvation (CstA) (TC 2.A.114) family.</text>
</comment>
<feature type="domain" description="CstA N-terminal" evidence="8">
    <location>
        <begin position="3"/>
        <end position="143"/>
    </location>
</feature>
<dbReference type="GO" id="GO:0009267">
    <property type="term" value="P:cellular response to starvation"/>
    <property type="evidence" value="ECO:0007669"/>
    <property type="project" value="InterPro"/>
</dbReference>
<keyword evidence="6 7" id="KW-0472">Membrane</keyword>
<comment type="caution">
    <text evidence="9">The sequence shown here is derived from an EMBL/GenBank/DDBJ whole genome shotgun (WGS) entry which is preliminary data.</text>
</comment>
<evidence type="ECO:0000256" key="4">
    <source>
        <dbReference type="ARBA" id="ARBA00022692"/>
    </source>
</evidence>
<organism evidence="9 10">
    <name type="scientific">Terrisporobacter othiniensis</name>
    <dbReference type="NCBI Taxonomy" id="1577792"/>
    <lineage>
        <taxon>Bacteria</taxon>
        <taxon>Bacillati</taxon>
        <taxon>Bacillota</taxon>
        <taxon>Clostridia</taxon>
        <taxon>Peptostreptococcales</taxon>
        <taxon>Peptostreptococcaceae</taxon>
        <taxon>Terrisporobacter</taxon>
    </lineage>
</organism>
<dbReference type="OrthoDB" id="9761224at2"/>
<evidence type="ECO:0000256" key="6">
    <source>
        <dbReference type="ARBA" id="ARBA00023136"/>
    </source>
</evidence>
<evidence type="ECO:0000256" key="2">
    <source>
        <dbReference type="ARBA" id="ARBA00007755"/>
    </source>
</evidence>
<dbReference type="InterPro" id="IPR003706">
    <property type="entry name" value="CstA_N"/>
</dbReference>
<feature type="transmembrane region" description="Helical" evidence="7">
    <location>
        <begin position="184"/>
        <end position="205"/>
    </location>
</feature>
<feature type="transmembrane region" description="Helical" evidence="7">
    <location>
        <begin position="160"/>
        <end position="177"/>
    </location>
</feature>
<feature type="domain" description="CstA N-terminal" evidence="8">
    <location>
        <begin position="151"/>
        <end position="287"/>
    </location>
</feature>
<keyword evidence="4 7" id="KW-0812">Transmembrane</keyword>
<dbReference type="Proteomes" id="UP000031189">
    <property type="component" value="Unassembled WGS sequence"/>
</dbReference>
<feature type="transmembrane region" description="Helical" evidence="7">
    <location>
        <begin position="266"/>
        <end position="289"/>
    </location>
</feature>
<feature type="transmembrane region" description="Helical" evidence="7">
    <location>
        <begin position="316"/>
        <end position="337"/>
    </location>
</feature>
<evidence type="ECO:0000313" key="9">
    <source>
        <dbReference type="EMBL" id="KHS58912.1"/>
    </source>
</evidence>
<gene>
    <name evidence="9" type="ORF">QX51_00135</name>
</gene>
<dbReference type="GO" id="GO:0005886">
    <property type="term" value="C:plasma membrane"/>
    <property type="evidence" value="ECO:0007669"/>
    <property type="project" value="UniProtKB-SubCell"/>
</dbReference>
<dbReference type="InterPro" id="IPR051605">
    <property type="entry name" value="CstA"/>
</dbReference>
<dbReference type="EMBL" id="JWHR01000002">
    <property type="protein sequence ID" value="KHS58912.1"/>
    <property type="molecule type" value="Genomic_DNA"/>
</dbReference>
<evidence type="ECO:0000256" key="5">
    <source>
        <dbReference type="ARBA" id="ARBA00022989"/>
    </source>
</evidence>
<dbReference type="InterPro" id="IPR038377">
    <property type="entry name" value="Na/Glc_symporter_sf"/>
</dbReference>
<reference evidence="9 10" key="1">
    <citation type="submission" date="2014-12" db="EMBL/GenBank/DDBJ databases">
        <title>Draft genome sequence of Terrisporobacter sp. 08-306576, isolated from the blood culture of a bacteremia patient.</title>
        <authorList>
            <person name="Lund L.C."/>
            <person name="Sydenham T.V."/>
            <person name="Hogh S.V."/>
            <person name="Skov M.N."/>
            <person name="Kemp M."/>
            <person name="Justesen U.S."/>
        </authorList>
    </citation>
    <scope>NUCLEOTIDE SEQUENCE [LARGE SCALE GENOMIC DNA]</scope>
    <source>
        <strain evidence="9 10">08-306576</strain>
    </source>
</reference>
<evidence type="ECO:0000256" key="1">
    <source>
        <dbReference type="ARBA" id="ARBA00004651"/>
    </source>
</evidence>
<dbReference type="Gene3D" id="1.20.1730.10">
    <property type="entry name" value="Sodium/glucose cotransporter"/>
    <property type="match status" value="1"/>
</dbReference>
<feature type="transmembrane region" description="Helical" evidence="7">
    <location>
        <begin position="126"/>
        <end position="148"/>
    </location>
</feature>
<dbReference type="STRING" id="1577792.QX51_00135"/>
<feature type="transmembrane region" description="Helical" evidence="7">
    <location>
        <begin position="441"/>
        <end position="461"/>
    </location>
</feature>
<feature type="transmembrane region" description="Helical" evidence="7">
    <location>
        <begin position="358"/>
        <end position="377"/>
    </location>
</feature>
<name>A0A0B3W924_9FIRM</name>
<proteinExistence type="inferred from homology"/>
<evidence type="ECO:0000313" key="10">
    <source>
        <dbReference type="Proteomes" id="UP000031189"/>
    </source>
</evidence>
<keyword evidence="10" id="KW-1185">Reference proteome</keyword>
<sequence length="475" mass="51378">MITFLACVAILILGYFTYGTYVSKAVGFDDSIQTPANRLEDGVDYMPMPWHKVFLIQFLNIAGTGPIFGAISGALFGPVAFLWITFGCIFAGAVHDHLSGVISMKHDGTSIPEIVGMYLGKNMKTVMVGFSIVLLVLVGTVFITSPAGLLTSMTGINKNIWLVLIIIYYIVATVLPVDKVIGKLYPIFGAALLLMAAGLFGAMMIGQFNGSMQMAELTLENLHPSGLAIFPFLFTTIACGAISGFHATQSPMMARCIQRESETRRVFFGSMIVEGIVALIWCAVTIAFFGDSVSIAAAGAPAEIVNIVSSKLLGPAGAILAVLGVVACPITSGDTAFRSARLTIADAFKIKQDGLKSRFMLAIPLFAVGVALTQIDFNIIWRYFAWSNQTLAMIFLWTGAAYLLVNKKNFWIAVIPAIFMSYVSVAYILQAPEGFKLNPMFSNITGVIVGILFFSAFMMRVKKEKNKVEKTEKVS</sequence>
<dbReference type="PANTHER" id="PTHR30252">
    <property type="entry name" value="INNER MEMBRANE PEPTIDE TRANSPORTER"/>
    <property type="match status" value="1"/>
</dbReference>
<dbReference type="AlphaFoldDB" id="A0A0B3W924"/>
<dbReference type="Pfam" id="PF02554">
    <property type="entry name" value="CstA"/>
    <property type="match status" value="2"/>
</dbReference>
<keyword evidence="5 7" id="KW-1133">Transmembrane helix</keyword>
<feature type="transmembrane region" description="Helical" evidence="7">
    <location>
        <begin position="225"/>
        <end position="245"/>
    </location>
</feature>
<dbReference type="PANTHER" id="PTHR30252:SF4">
    <property type="entry name" value="CARBON STARVATION"/>
    <property type="match status" value="1"/>
</dbReference>
<keyword evidence="3" id="KW-1003">Cell membrane</keyword>
<protein>
    <submittedName>
        <fullName evidence="9">Carbon starvation protein CstA</fullName>
    </submittedName>
</protein>
<evidence type="ECO:0000256" key="3">
    <source>
        <dbReference type="ARBA" id="ARBA00022475"/>
    </source>
</evidence>
<feature type="transmembrane region" description="Helical" evidence="7">
    <location>
        <begin position="410"/>
        <end position="429"/>
    </location>
</feature>
<evidence type="ECO:0000259" key="8">
    <source>
        <dbReference type="Pfam" id="PF02554"/>
    </source>
</evidence>
<evidence type="ECO:0000256" key="7">
    <source>
        <dbReference type="SAM" id="Phobius"/>
    </source>
</evidence>
<comment type="subcellular location">
    <subcellularLocation>
        <location evidence="1">Cell membrane</location>
        <topology evidence="1">Multi-pass membrane protein</topology>
    </subcellularLocation>
</comment>
<dbReference type="RefSeq" id="WP_039677865.1">
    <property type="nucleotide sequence ID" value="NZ_JAWGXO010000017.1"/>
</dbReference>